<name>A0A0F6YIZ5_9BACT</name>
<organism evidence="1 2">
    <name type="scientific">Sandaracinus amylolyticus</name>
    <dbReference type="NCBI Taxonomy" id="927083"/>
    <lineage>
        <taxon>Bacteria</taxon>
        <taxon>Pseudomonadati</taxon>
        <taxon>Myxococcota</taxon>
        <taxon>Polyangia</taxon>
        <taxon>Polyangiales</taxon>
        <taxon>Sandaracinaceae</taxon>
        <taxon>Sandaracinus</taxon>
    </lineage>
</organism>
<protein>
    <submittedName>
        <fullName evidence="1">Uncharacterized protein</fullName>
    </submittedName>
</protein>
<evidence type="ECO:0000313" key="2">
    <source>
        <dbReference type="Proteomes" id="UP000034883"/>
    </source>
</evidence>
<dbReference type="KEGG" id="samy:DB32_004681"/>
<dbReference type="AlphaFoldDB" id="A0A0F6YIZ5"/>
<dbReference type="EMBL" id="CP011125">
    <property type="protein sequence ID" value="AKF07532.1"/>
    <property type="molecule type" value="Genomic_DNA"/>
</dbReference>
<evidence type="ECO:0000313" key="1">
    <source>
        <dbReference type="EMBL" id="AKF07532.1"/>
    </source>
</evidence>
<sequence>MLALALALVSLARADVPPPRPWYALVVREVRVVEAHAPTEDRDRAVLDVHRAMAGFVERVERCARDHGAGAEQGIVRARVRFDRSELPTRTSVVESTLGSAHRACVAEVLPSLAMRPAPRGDVTLDVVIASERRFAW</sequence>
<reference evidence="1 2" key="1">
    <citation type="submission" date="2015-03" db="EMBL/GenBank/DDBJ databases">
        <title>Genome assembly of Sandaracinus amylolyticus DSM 53668.</title>
        <authorList>
            <person name="Sharma G."/>
            <person name="Subramanian S."/>
        </authorList>
    </citation>
    <scope>NUCLEOTIDE SEQUENCE [LARGE SCALE GENOMIC DNA]</scope>
    <source>
        <strain evidence="1 2">DSM 53668</strain>
    </source>
</reference>
<keyword evidence="2" id="KW-1185">Reference proteome</keyword>
<gene>
    <name evidence="1" type="ORF">DB32_004681</name>
</gene>
<dbReference type="Proteomes" id="UP000034883">
    <property type="component" value="Chromosome"/>
</dbReference>
<accession>A0A0F6YIZ5</accession>
<proteinExistence type="predicted"/>